<feature type="domain" description="UvrD-like helicase C-terminal" evidence="13">
    <location>
        <begin position="304"/>
        <end position="565"/>
    </location>
</feature>
<evidence type="ECO:0000256" key="9">
    <source>
        <dbReference type="ARBA" id="ARBA00034808"/>
    </source>
</evidence>
<dbReference type="Gene3D" id="3.40.50.300">
    <property type="entry name" value="P-loop containing nucleotide triphosphate hydrolases"/>
    <property type="match status" value="2"/>
</dbReference>
<dbReference type="CDD" id="cd17932">
    <property type="entry name" value="DEXQc_UvrD"/>
    <property type="match status" value="1"/>
</dbReference>
<dbReference type="GO" id="GO:0043138">
    <property type="term" value="F:3'-5' DNA helicase activity"/>
    <property type="evidence" value="ECO:0007669"/>
    <property type="project" value="UniProtKB-EC"/>
</dbReference>
<evidence type="ECO:0000256" key="11">
    <source>
        <dbReference type="PROSITE-ProRule" id="PRU00560"/>
    </source>
</evidence>
<evidence type="ECO:0000256" key="10">
    <source>
        <dbReference type="ARBA" id="ARBA00048988"/>
    </source>
</evidence>
<evidence type="ECO:0000256" key="8">
    <source>
        <dbReference type="ARBA" id="ARBA00034617"/>
    </source>
</evidence>
<evidence type="ECO:0000256" key="5">
    <source>
        <dbReference type="ARBA" id="ARBA00022840"/>
    </source>
</evidence>
<dbReference type="PANTHER" id="PTHR11070">
    <property type="entry name" value="UVRD / RECB / PCRA DNA HELICASE FAMILY MEMBER"/>
    <property type="match status" value="1"/>
</dbReference>
<keyword evidence="3 11" id="KW-0378">Hydrolase</keyword>
<dbReference type="InterPro" id="IPR014016">
    <property type="entry name" value="UvrD-like_ATP-bd"/>
</dbReference>
<feature type="domain" description="UvrD-like helicase ATP-binding" evidence="12">
    <location>
        <begin position="15"/>
        <end position="303"/>
    </location>
</feature>
<feature type="binding site" evidence="11">
    <location>
        <begin position="36"/>
        <end position="43"/>
    </location>
    <ligand>
        <name>ATP</name>
        <dbReference type="ChEBI" id="CHEBI:30616"/>
    </ligand>
</feature>
<dbReference type="GO" id="GO:0016887">
    <property type="term" value="F:ATP hydrolysis activity"/>
    <property type="evidence" value="ECO:0007669"/>
    <property type="project" value="RHEA"/>
</dbReference>
<dbReference type="Pfam" id="PF00580">
    <property type="entry name" value="UvrD-helicase"/>
    <property type="match status" value="1"/>
</dbReference>
<evidence type="ECO:0000256" key="6">
    <source>
        <dbReference type="ARBA" id="ARBA00023125"/>
    </source>
</evidence>
<dbReference type="Pfam" id="PF13361">
    <property type="entry name" value="UvrD_C"/>
    <property type="match status" value="1"/>
</dbReference>
<dbReference type="PROSITE" id="PS51198">
    <property type="entry name" value="UVRD_HELICASE_ATP_BIND"/>
    <property type="match status" value="1"/>
</dbReference>
<keyword evidence="2 11" id="KW-0547">Nucleotide-binding</keyword>
<comment type="catalytic activity">
    <reaction evidence="10">
        <text>ATP + H2O = ADP + phosphate + H(+)</text>
        <dbReference type="Rhea" id="RHEA:13065"/>
        <dbReference type="ChEBI" id="CHEBI:15377"/>
        <dbReference type="ChEBI" id="CHEBI:15378"/>
        <dbReference type="ChEBI" id="CHEBI:30616"/>
        <dbReference type="ChEBI" id="CHEBI:43474"/>
        <dbReference type="ChEBI" id="CHEBI:456216"/>
        <dbReference type="EC" id="5.6.2.4"/>
    </reaction>
</comment>
<keyword evidence="7" id="KW-0413">Isomerase</keyword>
<dbReference type="GO" id="GO:0005829">
    <property type="term" value="C:cytosol"/>
    <property type="evidence" value="ECO:0007669"/>
    <property type="project" value="TreeGrafter"/>
</dbReference>
<evidence type="ECO:0000256" key="4">
    <source>
        <dbReference type="ARBA" id="ARBA00022806"/>
    </source>
</evidence>
<evidence type="ECO:0000256" key="3">
    <source>
        <dbReference type="ARBA" id="ARBA00022801"/>
    </source>
</evidence>
<dbReference type="InterPro" id="IPR000212">
    <property type="entry name" value="DNA_helicase_UvrD/REP"/>
</dbReference>
<accession>A0A060N9W9</accession>
<reference evidence="14" key="1">
    <citation type="submission" date="2013-10" db="EMBL/GenBank/DDBJ databases">
        <title>Draft genome sequence of Clostridium botulinum type B strain Osaka05.</title>
        <authorList>
            <person name="Sakaguchi Y."/>
            <person name="Hosomi K."/>
            <person name="Uchiyama J."/>
            <person name="Ogura Y."/>
            <person name="Sakaguchi M."/>
            <person name="Kohda T."/>
            <person name="Mukamoto M."/>
            <person name="Misawa N."/>
            <person name="Matsuzaki S."/>
            <person name="Hayashi T."/>
            <person name="Kozaki S."/>
        </authorList>
    </citation>
    <scope>NUCLEOTIDE SEQUENCE</scope>
    <source>
        <strain evidence="14">Osaka05</strain>
    </source>
</reference>
<dbReference type="HOGENOM" id="CLU_004585_5_5_9"/>
<sequence>MTDRDFFELIQTKQIKLTDKQKKAVTTSEGVVLVISVPGSGKTLSSIIRIGYLILVKNVTPNLISCISFSKAAALEMKNRFNTIFGDSIKYSPHFSTIHSLCYLISRTYFKMNNIKYKMIENYKDPINKKTIISKIYFEHNKEQISEDELELYSNKISLCKNNFIYPQQVMEKSKTKIELFDLPTDFIDIYSNYYKTQKTYNYIDFDDMLIIANNLLAANKEIQSIYVNKFEYMQIDEAQDCSPLQYKIIEKLNKDKYNLAFFGDDDQTIYEFQGSDPKLLLNLPKQYKNTQVIYMDQNFRSYKNLVKYNEIFINKNKERFNKKMIASNDAKGSIELRSFTDFESSNKTIFEKLIPNLNGNIGILYRNNISAIPMINYCINHNIHINIKAKFPSLSTNKIIKDILRIYYFSQNMNNAELYLQIVYKIKPIYISKSMLNKVCKQYNEFSNDLNIFDYMRRYHSSLDIPEYMLEKINDICFDFEQLAKHTNPAKIISFVFNILEYKEYLNNDKKSDSQIVDIIKYIAKTTNTISEFIARIKKIDNAILQENDEDANITLNTIHSSKGWEWSNVIITDINSNIFDTFNKQKEDKMPMGTVNVMIESARRLLYVGCTRAKANLYILYNEKDPSIFIYELQKINKNKDNNDKNNDIISKNIYHKKFGEGKIQEIKGDNIIVLFKTGIKTLSKEICKQHNLLI</sequence>
<evidence type="ECO:0000259" key="13">
    <source>
        <dbReference type="PROSITE" id="PS51217"/>
    </source>
</evidence>
<dbReference type="Gene3D" id="1.10.486.10">
    <property type="entry name" value="PCRA, domain 4"/>
    <property type="match status" value="1"/>
</dbReference>
<keyword evidence="4 11" id="KW-0347">Helicase</keyword>
<dbReference type="EC" id="5.6.2.4" evidence="9"/>
<dbReference type="InterPro" id="IPR013986">
    <property type="entry name" value="DExx_box_DNA_helicase_dom_sf"/>
</dbReference>
<dbReference type="EMBL" id="BA000059">
    <property type="protein sequence ID" value="BAO05144.1"/>
    <property type="molecule type" value="Genomic_DNA"/>
</dbReference>
<evidence type="ECO:0000259" key="12">
    <source>
        <dbReference type="PROSITE" id="PS51198"/>
    </source>
</evidence>
<proteinExistence type="inferred from homology"/>
<dbReference type="InterPro" id="IPR014017">
    <property type="entry name" value="DNA_helicase_UvrD-like_C"/>
</dbReference>
<dbReference type="PROSITE" id="PS51217">
    <property type="entry name" value="UVRD_HELICASE_CTER"/>
    <property type="match status" value="1"/>
</dbReference>
<dbReference type="Proteomes" id="UP000054164">
    <property type="component" value="Unassembled WGS sequence"/>
</dbReference>
<dbReference type="GO" id="GO:0000725">
    <property type="term" value="P:recombinational repair"/>
    <property type="evidence" value="ECO:0007669"/>
    <property type="project" value="TreeGrafter"/>
</dbReference>
<evidence type="ECO:0000313" key="14">
    <source>
        <dbReference type="EMBL" id="BAO05144.1"/>
    </source>
</evidence>
<comment type="catalytic activity">
    <reaction evidence="8">
        <text>Couples ATP hydrolysis with the unwinding of duplex DNA by translocating in the 3'-5' direction.</text>
        <dbReference type="EC" id="5.6.2.4"/>
    </reaction>
</comment>
<dbReference type="SUPFAM" id="SSF52540">
    <property type="entry name" value="P-loop containing nucleoside triphosphate hydrolases"/>
    <property type="match status" value="1"/>
</dbReference>
<evidence type="ECO:0000256" key="7">
    <source>
        <dbReference type="ARBA" id="ARBA00023235"/>
    </source>
</evidence>
<dbReference type="GO" id="GO:0005524">
    <property type="term" value="F:ATP binding"/>
    <property type="evidence" value="ECO:0007669"/>
    <property type="project" value="UniProtKB-UniRule"/>
</dbReference>
<organism evidence="14">
    <name type="scientific">Clostridium botulinum B str. Osaka05</name>
    <dbReference type="NCBI Taxonomy" id="1407017"/>
    <lineage>
        <taxon>Bacteria</taxon>
        <taxon>Bacillati</taxon>
        <taxon>Bacillota</taxon>
        <taxon>Clostridia</taxon>
        <taxon>Eubacteriales</taxon>
        <taxon>Clostridiaceae</taxon>
        <taxon>Clostridium</taxon>
    </lineage>
</organism>
<dbReference type="PANTHER" id="PTHR11070:SF2">
    <property type="entry name" value="ATP-DEPENDENT DNA HELICASE SRS2"/>
    <property type="match status" value="1"/>
</dbReference>
<dbReference type="GO" id="GO:0033202">
    <property type="term" value="C:DNA helicase complex"/>
    <property type="evidence" value="ECO:0007669"/>
    <property type="project" value="TreeGrafter"/>
</dbReference>
<protein>
    <recommendedName>
        <fullName evidence="9">DNA 3'-5' helicase</fullName>
        <ecNumber evidence="9">5.6.2.4</ecNumber>
    </recommendedName>
</protein>
<dbReference type="RefSeq" id="WP_030032306.1">
    <property type="nucleotide sequence ID" value="NZ_BA000059.1"/>
</dbReference>
<name>A0A060N9W9_CLOBO</name>
<gene>
    <name evidence="14" type="ORF">CBO05P2_119</name>
</gene>
<dbReference type="AlphaFoldDB" id="A0A060N9W9"/>
<keyword evidence="6" id="KW-0238">DNA-binding</keyword>
<comment type="similarity">
    <text evidence="1">Belongs to the helicase family. UvrD subfamily.</text>
</comment>
<dbReference type="Gene3D" id="1.10.10.160">
    <property type="match status" value="1"/>
</dbReference>
<dbReference type="GO" id="GO:0003677">
    <property type="term" value="F:DNA binding"/>
    <property type="evidence" value="ECO:0007669"/>
    <property type="project" value="UniProtKB-KW"/>
</dbReference>
<evidence type="ECO:0000256" key="1">
    <source>
        <dbReference type="ARBA" id="ARBA00009922"/>
    </source>
</evidence>
<keyword evidence="5 11" id="KW-0067">ATP-binding</keyword>
<evidence type="ECO:0000256" key="2">
    <source>
        <dbReference type="ARBA" id="ARBA00022741"/>
    </source>
</evidence>
<dbReference type="InterPro" id="IPR027417">
    <property type="entry name" value="P-loop_NTPase"/>
</dbReference>